<dbReference type="InterPro" id="IPR036291">
    <property type="entry name" value="NAD(P)-bd_dom_sf"/>
</dbReference>
<proteinExistence type="predicted"/>
<dbReference type="InterPro" id="IPR005097">
    <property type="entry name" value="Sacchrp_dh_NADP-bd"/>
</dbReference>
<feature type="domain" description="Saccharopine dehydrogenase NADP binding" evidence="1">
    <location>
        <begin position="3"/>
        <end position="121"/>
    </location>
</feature>
<dbReference type="Gene3D" id="3.40.50.720">
    <property type="entry name" value="NAD(P)-binding Rossmann-like Domain"/>
    <property type="match status" value="1"/>
</dbReference>
<evidence type="ECO:0000259" key="1">
    <source>
        <dbReference type="Pfam" id="PF03435"/>
    </source>
</evidence>
<dbReference type="PANTHER" id="PTHR43781:SF1">
    <property type="entry name" value="SACCHAROPINE DEHYDROGENASE"/>
    <property type="match status" value="1"/>
</dbReference>
<protein>
    <recommendedName>
        <fullName evidence="1">Saccharopine dehydrogenase NADP binding domain-containing protein</fullName>
    </recommendedName>
</protein>
<accession>A0AAN7ZW60</accession>
<reference evidence="2" key="1">
    <citation type="submission" date="2023-08" db="EMBL/GenBank/DDBJ databases">
        <title>Black Yeasts Isolated from many extreme environments.</title>
        <authorList>
            <person name="Coleine C."/>
            <person name="Stajich J.E."/>
            <person name="Selbmann L."/>
        </authorList>
    </citation>
    <scope>NUCLEOTIDE SEQUENCE</scope>
    <source>
        <strain evidence="2">CCFEE 5810</strain>
    </source>
</reference>
<sequence length="336" mass="36456">MKIAVYGATGYTGRLIVAELVRRNISTLILGRNEQDLASIPGPVQRQIAGLDDIETLSNHLQGCDTVISCVAPFSQLGFYVLEAAILARCNYIDTSGEQRWIQRVFDEYGPRAAAAGIVCVPSATDDTVSGDLIAGLVAKRLDTVESLVVHHGFFDVDMSRGTMRSFCALMQIPPLVWREGRWVEQASSALGNVRFPAADDEQASSLFPGAELIGIQHHLAANKMHATVNLDLVSAMTGLNEDVIATLPKGPAEERRQAARLTMLVEATSPNGQIVRGYARGRDLYKLTAVVAVEAAIRCRDVHGSRGVLAPSEAFDAESFLNDLQQFGVDWYIDV</sequence>
<dbReference type="Pfam" id="PF03435">
    <property type="entry name" value="Sacchrp_dh_NADP"/>
    <property type="match status" value="1"/>
</dbReference>
<dbReference type="SUPFAM" id="SSF51735">
    <property type="entry name" value="NAD(P)-binding Rossmann-fold domains"/>
    <property type="match status" value="1"/>
</dbReference>
<organism evidence="2 3">
    <name type="scientific">Elasticomyces elasticus</name>
    <dbReference type="NCBI Taxonomy" id="574655"/>
    <lineage>
        <taxon>Eukaryota</taxon>
        <taxon>Fungi</taxon>
        <taxon>Dikarya</taxon>
        <taxon>Ascomycota</taxon>
        <taxon>Pezizomycotina</taxon>
        <taxon>Dothideomycetes</taxon>
        <taxon>Dothideomycetidae</taxon>
        <taxon>Mycosphaerellales</taxon>
        <taxon>Teratosphaeriaceae</taxon>
        <taxon>Elasticomyces</taxon>
    </lineage>
</organism>
<dbReference type="EMBL" id="JAVRQU010000019">
    <property type="protein sequence ID" value="KAK5692385.1"/>
    <property type="molecule type" value="Genomic_DNA"/>
</dbReference>
<dbReference type="PANTHER" id="PTHR43781">
    <property type="entry name" value="SACCHAROPINE DEHYDROGENASE"/>
    <property type="match status" value="1"/>
</dbReference>
<gene>
    <name evidence="2" type="ORF">LTR97_010693</name>
</gene>
<evidence type="ECO:0000313" key="2">
    <source>
        <dbReference type="EMBL" id="KAK5692385.1"/>
    </source>
</evidence>
<dbReference type="AlphaFoldDB" id="A0AAN7ZW60"/>
<evidence type="ECO:0000313" key="3">
    <source>
        <dbReference type="Proteomes" id="UP001310594"/>
    </source>
</evidence>
<comment type="caution">
    <text evidence="2">The sequence shown here is derived from an EMBL/GenBank/DDBJ whole genome shotgun (WGS) entry which is preliminary data.</text>
</comment>
<dbReference type="Proteomes" id="UP001310594">
    <property type="component" value="Unassembled WGS sequence"/>
</dbReference>
<name>A0AAN7ZW60_9PEZI</name>